<reference evidence="2" key="2">
    <citation type="submission" date="2017-10" db="EMBL/GenBank/DDBJ databases">
        <title>Ladona fulva Genome sequencing and assembly.</title>
        <authorList>
            <person name="Murali S."/>
            <person name="Richards S."/>
            <person name="Bandaranaike D."/>
            <person name="Bellair M."/>
            <person name="Blankenburg K."/>
            <person name="Chao H."/>
            <person name="Dinh H."/>
            <person name="Doddapaneni H."/>
            <person name="Dugan-Rocha S."/>
            <person name="Elkadiri S."/>
            <person name="Gnanaolivu R."/>
            <person name="Hernandez B."/>
            <person name="Skinner E."/>
            <person name="Javaid M."/>
            <person name="Lee S."/>
            <person name="Li M."/>
            <person name="Ming W."/>
            <person name="Munidasa M."/>
            <person name="Muniz J."/>
            <person name="Nguyen L."/>
            <person name="Hughes D."/>
            <person name="Osuji N."/>
            <person name="Pu L.-L."/>
            <person name="Puazo M."/>
            <person name="Qu C."/>
            <person name="Quiroz J."/>
            <person name="Raj R."/>
            <person name="Weissenberger G."/>
            <person name="Xin Y."/>
            <person name="Zou X."/>
            <person name="Han Y."/>
            <person name="Worley K."/>
            <person name="Muzny D."/>
            <person name="Gibbs R."/>
        </authorList>
    </citation>
    <scope>NUCLEOTIDE SEQUENCE</scope>
    <source>
        <strain evidence="2">Sampled in the wild</strain>
    </source>
</reference>
<protein>
    <submittedName>
        <fullName evidence="2">Uncharacterized protein</fullName>
    </submittedName>
</protein>
<proteinExistence type="predicted"/>
<dbReference type="EMBL" id="KZ308136">
    <property type="protein sequence ID" value="KAG8222531.1"/>
    <property type="molecule type" value="Genomic_DNA"/>
</dbReference>
<name>A0A8K0NUM1_LADFU</name>
<evidence type="ECO:0000256" key="1">
    <source>
        <dbReference type="SAM" id="MobiDB-lite"/>
    </source>
</evidence>
<dbReference type="Proteomes" id="UP000792457">
    <property type="component" value="Unassembled WGS sequence"/>
</dbReference>
<comment type="caution">
    <text evidence="2">The sequence shown here is derived from an EMBL/GenBank/DDBJ whole genome shotgun (WGS) entry which is preliminary data.</text>
</comment>
<feature type="compositionally biased region" description="Polar residues" evidence="1">
    <location>
        <begin position="140"/>
        <end position="149"/>
    </location>
</feature>
<feature type="compositionally biased region" description="Low complexity" evidence="1">
    <location>
        <begin position="100"/>
        <end position="120"/>
    </location>
</feature>
<gene>
    <name evidence="2" type="ORF">J437_LFUL004567</name>
</gene>
<reference evidence="2" key="1">
    <citation type="submission" date="2013-04" db="EMBL/GenBank/DDBJ databases">
        <authorList>
            <person name="Qu J."/>
            <person name="Murali S.C."/>
            <person name="Bandaranaike D."/>
            <person name="Bellair M."/>
            <person name="Blankenburg K."/>
            <person name="Chao H."/>
            <person name="Dinh H."/>
            <person name="Doddapaneni H."/>
            <person name="Downs B."/>
            <person name="Dugan-Rocha S."/>
            <person name="Elkadiri S."/>
            <person name="Gnanaolivu R.D."/>
            <person name="Hernandez B."/>
            <person name="Javaid M."/>
            <person name="Jayaseelan J.C."/>
            <person name="Lee S."/>
            <person name="Li M."/>
            <person name="Ming W."/>
            <person name="Munidasa M."/>
            <person name="Muniz J."/>
            <person name="Nguyen L."/>
            <person name="Ongeri F."/>
            <person name="Osuji N."/>
            <person name="Pu L.-L."/>
            <person name="Puazo M."/>
            <person name="Qu C."/>
            <person name="Quiroz J."/>
            <person name="Raj R."/>
            <person name="Weissenberger G."/>
            <person name="Xin Y."/>
            <person name="Zou X."/>
            <person name="Han Y."/>
            <person name="Richards S."/>
            <person name="Worley K."/>
            <person name="Muzny D."/>
            <person name="Gibbs R."/>
        </authorList>
    </citation>
    <scope>NUCLEOTIDE SEQUENCE</scope>
    <source>
        <strain evidence="2">Sampled in the wild</strain>
    </source>
</reference>
<feature type="region of interest" description="Disordered" evidence="1">
    <location>
        <begin position="140"/>
        <end position="184"/>
    </location>
</feature>
<accession>A0A8K0NUM1</accession>
<keyword evidence="3" id="KW-1185">Reference proteome</keyword>
<evidence type="ECO:0000313" key="3">
    <source>
        <dbReference type="Proteomes" id="UP000792457"/>
    </source>
</evidence>
<dbReference type="OrthoDB" id="6381952at2759"/>
<feature type="region of interest" description="Disordered" evidence="1">
    <location>
        <begin position="97"/>
        <end position="128"/>
    </location>
</feature>
<evidence type="ECO:0000313" key="2">
    <source>
        <dbReference type="EMBL" id="KAG8222531.1"/>
    </source>
</evidence>
<feature type="compositionally biased region" description="Low complexity" evidence="1">
    <location>
        <begin position="168"/>
        <end position="181"/>
    </location>
</feature>
<dbReference type="AlphaFoldDB" id="A0A8K0NUM1"/>
<sequence length="367" mass="40656">MPRHAAAFAFSLHERLVSKSNSIIDPKRLVLGKLFGLTVTQQPEVMNHAEGGALDFNGSGRVPASLYVAKYNRYVDSIIDRIRKVLRKSFDPVNVRLHSTTRVKNNTNKNKVKTGPKTPKQSTTTLERQLQEESLLKAQMMSSEANVEEQQPRRRGGGGGQPGGHGGQQQRPNRPQNQNNNTKNKVGIIDEGEFSFQGRNKPRAKATLMGLSSIRRDGDVSVNLMSSHTSVRSNFLLGPLILKVEKEVTDFGRGETKELRSASAVTEEMSGTMALRISPEGIASLHSMKVLQPKQVRVESADDHDRTREFVWRRSSHIARLVSRKLAAAARSMLGSHKTDRMLAEEGKSLVQAQANLYASEMSQSHS</sequence>
<feature type="compositionally biased region" description="Gly residues" evidence="1">
    <location>
        <begin position="157"/>
        <end position="167"/>
    </location>
</feature>
<organism evidence="2 3">
    <name type="scientific">Ladona fulva</name>
    <name type="common">Scarce chaser dragonfly</name>
    <name type="synonym">Libellula fulva</name>
    <dbReference type="NCBI Taxonomy" id="123851"/>
    <lineage>
        <taxon>Eukaryota</taxon>
        <taxon>Metazoa</taxon>
        <taxon>Ecdysozoa</taxon>
        <taxon>Arthropoda</taxon>
        <taxon>Hexapoda</taxon>
        <taxon>Insecta</taxon>
        <taxon>Pterygota</taxon>
        <taxon>Palaeoptera</taxon>
        <taxon>Odonata</taxon>
        <taxon>Epiprocta</taxon>
        <taxon>Anisoptera</taxon>
        <taxon>Libelluloidea</taxon>
        <taxon>Libellulidae</taxon>
        <taxon>Ladona</taxon>
    </lineage>
</organism>